<dbReference type="EMBL" id="ASHM01075696">
    <property type="protein sequence ID" value="PNX57006.1"/>
    <property type="molecule type" value="Genomic_DNA"/>
</dbReference>
<dbReference type="PANTHER" id="PTHR11017:SF290">
    <property type="entry name" value="ADP-RIBOSYL CYCLASE_CYCLIC ADP-RIBOSE HYDROLASE"/>
    <property type="match status" value="1"/>
</dbReference>
<feature type="non-terminal residue" evidence="2">
    <location>
        <position position="261"/>
    </location>
</feature>
<proteinExistence type="predicted"/>
<evidence type="ECO:0000313" key="2">
    <source>
        <dbReference type="EMBL" id="PNX57006.1"/>
    </source>
</evidence>
<dbReference type="Proteomes" id="UP000236291">
    <property type="component" value="Unassembled WGS sequence"/>
</dbReference>
<dbReference type="InterPro" id="IPR027417">
    <property type="entry name" value="P-loop_NTPase"/>
</dbReference>
<evidence type="ECO:0000259" key="1">
    <source>
        <dbReference type="Pfam" id="PF00931"/>
    </source>
</evidence>
<dbReference type="AlphaFoldDB" id="A0A2K3JSK9"/>
<feature type="domain" description="NB-ARC" evidence="1">
    <location>
        <begin position="16"/>
        <end position="188"/>
    </location>
</feature>
<dbReference type="GO" id="GO:0043531">
    <property type="term" value="F:ADP binding"/>
    <property type="evidence" value="ECO:0007669"/>
    <property type="project" value="InterPro"/>
</dbReference>
<name>A0A2K3JSK9_TRIPR</name>
<dbReference type="Gene3D" id="1.10.8.430">
    <property type="entry name" value="Helical domain of apoptotic protease-activating factors"/>
    <property type="match status" value="1"/>
</dbReference>
<dbReference type="InterPro" id="IPR044974">
    <property type="entry name" value="Disease_R_plants"/>
</dbReference>
<dbReference type="InterPro" id="IPR002182">
    <property type="entry name" value="NB-ARC"/>
</dbReference>
<dbReference type="PRINTS" id="PR00364">
    <property type="entry name" value="DISEASERSIST"/>
</dbReference>
<gene>
    <name evidence="2" type="ORF">L195_g050178</name>
</gene>
<accession>A0A2K3JSK9</accession>
<evidence type="ECO:0000313" key="3">
    <source>
        <dbReference type="Proteomes" id="UP000236291"/>
    </source>
</evidence>
<organism evidence="2 3">
    <name type="scientific">Trifolium pratense</name>
    <name type="common">Red clover</name>
    <dbReference type="NCBI Taxonomy" id="57577"/>
    <lineage>
        <taxon>Eukaryota</taxon>
        <taxon>Viridiplantae</taxon>
        <taxon>Streptophyta</taxon>
        <taxon>Embryophyta</taxon>
        <taxon>Tracheophyta</taxon>
        <taxon>Spermatophyta</taxon>
        <taxon>Magnoliopsida</taxon>
        <taxon>eudicotyledons</taxon>
        <taxon>Gunneridae</taxon>
        <taxon>Pentapetalae</taxon>
        <taxon>rosids</taxon>
        <taxon>fabids</taxon>
        <taxon>Fabales</taxon>
        <taxon>Fabaceae</taxon>
        <taxon>Papilionoideae</taxon>
        <taxon>50 kb inversion clade</taxon>
        <taxon>NPAAA clade</taxon>
        <taxon>Hologalegina</taxon>
        <taxon>IRL clade</taxon>
        <taxon>Trifolieae</taxon>
        <taxon>Trifolium</taxon>
    </lineage>
</organism>
<reference evidence="2 3" key="2">
    <citation type="journal article" date="2017" name="Front. Plant Sci.">
        <title>Gene Classification and Mining of Molecular Markers Useful in Red Clover (Trifolium pratense) Breeding.</title>
        <authorList>
            <person name="Istvanek J."/>
            <person name="Dluhosova J."/>
            <person name="Dluhos P."/>
            <person name="Patkova L."/>
            <person name="Nedelnik J."/>
            <person name="Repkova J."/>
        </authorList>
    </citation>
    <scope>NUCLEOTIDE SEQUENCE [LARGE SCALE GENOMIC DNA]</scope>
    <source>
        <strain evidence="3">cv. Tatra</strain>
        <tissue evidence="2">Young leaves</tissue>
    </source>
</reference>
<protein>
    <submittedName>
        <fullName evidence="2">TIR-NBS-LRR resistance protein</fullName>
    </submittedName>
</protein>
<dbReference type="Pfam" id="PF00931">
    <property type="entry name" value="NB-ARC"/>
    <property type="match status" value="1"/>
</dbReference>
<dbReference type="InterPro" id="IPR042197">
    <property type="entry name" value="Apaf_helical"/>
</dbReference>
<dbReference type="Gene3D" id="3.40.50.300">
    <property type="entry name" value="P-loop containing nucleotide triphosphate hydrolases"/>
    <property type="match status" value="1"/>
</dbReference>
<dbReference type="ExpressionAtlas" id="A0A2K3JSK9">
    <property type="expression patterns" value="baseline"/>
</dbReference>
<dbReference type="STRING" id="57577.A0A2K3JSK9"/>
<dbReference type="GO" id="GO:0006952">
    <property type="term" value="P:defense response"/>
    <property type="evidence" value="ECO:0007669"/>
    <property type="project" value="InterPro"/>
</dbReference>
<dbReference type="PANTHER" id="PTHR11017">
    <property type="entry name" value="LEUCINE-RICH REPEAT-CONTAINING PROTEIN"/>
    <property type="match status" value="1"/>
</dbReference>
<reference evidence="2 3" key="1">
    <citation type="journal article" date="2014" name="Am. J. Bot.">
        <title>Genome assembly and annotation for red clover (Trifolium pratense; Fabaceae).</title>
        <authorList>
            <person name="Istvanek J."/>
            <person name="Jaros M."/>
            <person name="Krenek A."/>
            <person name="Repkova J."/>
        </authorList>
    </citation>
    <scope>NUCLEOTIDE SEQUENCE [LARGE SCALE GENOMIC DNA]</scope>
    <source>
        <strain evidence="3">cv. Tatra</strain>
        <tissue evidence="2">Young leaves</tissue>
    </source>
</reference>
<comment type="caution">
    <text evidence="2">The sequence shown here is derived from an EMBL/GenBank/DDBJ whole genome shotgun (WGS) entry which is preliminary data.</text>
</comment>
<sequence>MFAKDLIGIQPRVEELESLLKLNSKKDDIQVLGVWGMGGIGKTTLASVLYDRISYQFDASCFIENFSDIYRNSGGRYGGATAVHKRILCQTMEEKNLDVYSPSEISGIVMNRLCDIKLLVVLDDIEEYEQLLELNIDPKSLLAGSRIIITTRDEHILKQYDADIIYKARFMDENDAHKLLCRKAFKNDHSNSIFQELVPEVLKHAQLLPLAIGVMGSFLYRRDAMQWRATLDGWQNNPNSGIMKVLQTSFEGLEQREREIF</sequence>
<dbReference type="SUPFAM" id="SSF52540">
    <property type="entry name" value="P-loop containing nucleoside triphosphate hydrolases"/>
    <property type="match status" value="1"/>
</dbReference>